<name>A0A8T0F447_ARGBR</name>
<proteinExistence type="predicted"/>
<sequence length="71" mass="8367">MAEFIPSPDNHDTKVGEYLTQIYPPWNDVVPYMAGKLEQRICLYLLSEHTPARYTEKNVKVYKFCDDKELL</sequence>
<evidence type="ECO:0000313" key="1">
    <source>
        <dbReference type="EMBL" id="KAF8785038.1"/>
    </source>
</evidence>
<dbReference type="Proteomes" id="UP000807504">
    <property type="component" value="Unassembled WGS sequence"/>
</dbReference>
<reference evidence="1" key="2">
    <citation type="submission" date="2020-06" db="EMBL/GenBank/DDBJ databases">
        <authorList>
            <person name="Sheffer M."/>
        </authorList>
    </citation>
    <scope>NUCLEOTIDE SEQUENCE</scope>
</reference>
<reference evidence="1" key="1">
    <citation type="journal article" date="2020" name="bioRxiv">
        <title>Chromosome-level reference genome of the European wasp spider Argiope bruennichi: a resource for studies on range expansion and evolutionary adaptation.</title>
        <authorList>
            <person name="Sheffer M.M."/>
            <person name="Hoppe A."/>
            <person name="Krehenwinkel H."/>
            <person name="Uhl G."/>
            <person name="Kuss A.W."/>
            <person name="Jensen L."/>
            <person name="Jensen C."/>
            <person name="Gillespie R.G."/>
            <person name="Hoff K.J."/>
            <person name="Prost S."/>
        </authorList>
    </citation>
    <scope>NUCLEOTIDE SEQUENCE</scope>
</reference>
<protein>
    <submittedName>
        <fullName evidence="1">Uncharacterized protein</fullName>
    </submittedName>
</protein>
<organism evidence="1 2">
    <name type="scientific">Argiope bruennichi</name>
    <name type="common">Wasp spider</name>
    <name type="synonym">Aranea bruennichi</name>
    <dbReference type="NCBI Taxonomy" id="94029"/>
    <lineage>
        <taxon>Eukaryota</taxon>
        <taxon>Metazoa</taxon>
        <taxon>Ecdysozoa</taxon>
        <taxon>Arthropoda</taxon>
        <taxon>Chelicerata</taxon>
        <taxon>Arachnida</taxon>
        <taxon>Araneae</taxon>
        <taxon>Araneomorphae</taxon>
        <taxon>Entelegynae</taxon>
        <taxon>Araneoidea</taxon>
        <taxon>Araneidae</taxon>
        <taxon>Argiope</taxon>
    </lineage>
</organism>
<dbReference type="AlphaFoldDB" id="A0A8T0F447"/>
<comment type="caution">
    <text evidence="1">The sequence shown here is derived from an EMBL/GenBank/DDBJ whole genome shotgun (WGS) entry which is preliminary data.</text>
</comment>
<keyword evidence="2" id="KW-1185">Reference proteome</keyword>
<gene>
    <name evidence="1" type="ORF">HNY73_010634</name>
</gene>
<evidence type="ECO:0000313" key="2">
    <source>
        <dbReference type="Proteomes" id="UP000807504"/>
    </source>
</evidence>
<dbReference type="EMBL" id="JABXBU010000030">
    <property type="protein sequence ID" value="KAF8785038.1"/>
    <property type="molecule type" value="Genomic_DNA"/>
</dbReference>
<accession>A0A8T0F447</accession>